<accession>A0ABZ1XRM5</accession>
<dbReference type="GO" id="GO:0018578">
    <property type="term" value="F:protocatechuate 3,4-dioxygenase activity"/>
    <property type="evidence" value="ECO:0007669"/>
    <property type="project" value="UniProtKB-EC"/>
</dbReference>
<protein>
    <submittedName>
        <fullName evidence="6">Protocatechuate 3,4-dioxygenase subunit beta</fullName>
        <ecNumber evidence="6">1.13.11.3</ecNumber>
    </submittedName>
</protein>
<keyword evidence="7" id="KW-1185">Reference proteome</keyword>
<proteinExistence type="inferred from homology"/>
<keyword evidence="2" id="KW-0223">Dioxygenase</keyword>
<evidence type="ECO:0000256" key="4">
    <source>
        <dbReference type="SAM" id="MobiDB-lite"/>
    </source>
</evidence>
<evidence type="ECO:0000256" key="1">
    <source>
        <dbReference type="ARBA" id="ARBA00007825"/>
    </source>
</evidence>
<dbReference type="InterPro" id="IPR015889">
    <property type="entry name" value="Intradiol_dOase_core"/>
</dbReference>
<name>A0ABZ1XRM5_9ACTN</name>
<dbReference type="Gene3D" id="2.60.130.10">
    <property type="entry name" value="Aromatic compound dioxygenase"/>
    <property type="match status" value="1"/>
</dbReference>
<dbReference type="InterPro" id="IPR050770">
    <property type="entry name" value="Intradiol_RC_Dioxygenase"/>
</dbReference>
<dbReference type="EMBL" id="CP109019">
    <property type="protein sequence ID" value="WUT86230.1"/>
    <property type="molecule type" value="Genomic_DNA"/>
</dbReference>
<comment type="similarity">
    <text evidence="1">Belongs to the intradiol ring-cleavage dioxygenase family.</text>
</comment>
<keyword evidence="3 6" id="KW-0560">Oxidoreductase</keyword>
<dbReference type="InterPro" id="IPR012785">
    <property type="entry name" value="Protocat_dOase_b"/>
</dbReference>
<dbReference type="Pfam" id="PF00775">
    <property type="entry name" value="Dioxygenase_C"/>
    <property type="match status" value="1"/>
</dbReference>
<dbReference type="NCBIfam" id="TIGR02422">
    <property type="entry name" value="protocat_beta"/>
    <property type="match status" value="1"/>
</dbReference>
<organism evidence="6 7">
    <name type="scientific">Streptomyces melanogenes</name>
    <dbReference type="NCBI Taxonomy" id="67326"/>
    <lineage>
        <taxon>Bacteria</taxon>
        <taxon>Bacillati</taxon>
        <taxon>Actinomycetota</taxon>
        <taxon>Actinomycetes</taxon>
        <taxon>Kitasatosporales</taxon>
        <taxon>Streptomycetaceae</taxon>
        <taxon>Streptomyces</taxon>
    </lineage>
</organism>
<dbReference type="Proteomes" id="UP001432060">
    <property type="component" value="Chromosome"/>
</dbReference>
<sequence>MTARQEYGAPPDGLDQHVVDTGAAGVRAAVRGVDPPPRDFPPYVGSRLRHPGRPPFPVRDPEAVELRGPVFGATDVGPLDHDLTAHHRGEPLGERITVSGRITDRLGRPVAGQLTEIWQANAAGRYAHHLDRHRAPLDPHFTGFGRCLTDADGRYSFTTVKPGAYPWQNHENAWRPAHIHFSLFGTAFTQRLITQMYFPGDPLLDYDAILLSVPDEAVRSCLVAAYDPRLSVPDRSLGYRWDIVLDGPSATAFEEGER</sequence>
<reference evidence="6" key="1">
    <citation type="submission" date="2022-10" db="EMBL/GenBank/DDBJ databases">
        <title>The complete genomes of actinobacterial strains from the NBC collection.</title>
        <authorList>
            <person name="Joergensen T.S."/>
            <person name="Alvarez Arevalo M."/>
            <person name="Sterndorff E.B."/>
            <person name="Faurdal D."/>
            <person name="Vuksanovic O."/>
            <person name="Mourched A.-S."/>
            <person name="Charusanti P."/>
            <person name="Shaw S."/>
            <person name="Blin K."/>
            <person name="Weber T."/>
        </authorList>
    </citation>
    <scope>NUCLEOTIDE SEQUENCE</scope>
    <source>
        <strain evidence="6">NBC_00668</strain>
    </source>
</reference>
<dbReference type="SUPFAM" id="SSF49482">
    <property type="entry name" value="Aromatic compound dioxygenase"/>
    <property type="match status" value="1"/>
</dbReference>
<dbReference type="PANTHER" id="PTHR33711:SF10">
    <property type="entry name" value="INTRADIOL RING-CLEAVAGE DIOXYGENASES DOMAIN-CONTAINING PROTEIN"/>
    <property type="match status" value="1"/>
</dbReference>
<evidence type="ECO:0000313" key="7">
    <source>
        <dbReference type="Proteomes" id="UP001432060"/>
    </source>
</evidence>
<gene>
    <name evidence="6" type="primary">pcaH</name>
    <name evidence="6" type="ORF">OG515_30550</name>
</gene>
<feature type="region of interest" description="Disordered" evidence="4">
    <location>
        <begin position="30"/>
        <end position="59"/>
    </location>
</feature>
<evidence type="ECO:0000313" key="6">
    <source>
        <dbReference type="EMBL" id="WUT86230.1"/>
    </source>
</evidence>
<dbReference type="RefSeq" id="WP_329402501.1">
    <property type="nucleotide sequence ID" value="NZ_CP109019.1"/>
</dbReference>
<dbReference type="EC" id="1.13.11.3" evidence="6"/>
<evidence type="ECO:0000259" key="5">
    <source>
        <dbReference type="Pfam" id="PF00775"/>
    </source>
</evidence>
<dbReference type="InterPro" id="IPR000627">
    <property type="entry name" value="Intradiol_dOase_C"/>
</dbReference>
<feature type="domain" description="Intradiol ring-cleavage dioxygenases" evidence="5">
    <location>
        <begin position="67"/>
        <end position="247"/>
    </location>
</feature>
<dbReference type="PANTHER" id="PTHR33711">
    <property type="entry name" value="DIOXYGENASE, PUTATIVE (AFU_ORTHOLOGUE AFUA_2G02910)-RELATED"/>
    <property type="match status" value="1"/>
</dbReference>
<evidence type="ECO:0000256" key="2">
    <source>
        <dbReference type="ARBA" id="ARBA00022964"/>
    </source>
</evidence>
<evidence type="ECO:0000256" key="3">
    <source>
        <dbReference type="ARBA" id="ARBA00023002"/>
    </source>
</evidence>